<dbReference type="KEGG" id="grs:C7S20_19480"/>
<dbReference type="EMBL" id="CP028136">
    <property type="protein sequence ID" value="AVR47258.1"/>
    <property type="molecule type" value="Genomic_DNA"/>
</dbReference>
<feature type="transmembrane region" description="Helical" evidence="1">
    <location>
        <begin position="52"/>
        <end position="72"/>
    </location>
</feature>
<keyword evidence="1" id="KW-1133">Transmembrane helix</keyword>
<dbReference type="OrthoDB" id="9990223at2"/>
<feature type="transmembrane region" description="Helical" evidence="1">
    <location>
        <begin position="79"/>
        <end position="100"/>
    </location>
</feature>
<evidence type="ECO:0008006" key="4">
    <source>
        <dbReference type="Google" id="ProtNLM"/>
    </source>
</evidence>
<evidence type="ECO:0000313" key="3">
    <source>
        <dbReference type="Proteomes" id="UP000241507"/>
    </source>
</evidence>
<gene>
    <name evidence="2" type="ORF">C7S20_19480</name>
</gene>
<keyword evidence="1" id="KW-0812">Transmembrane</keyword>
<accession>A0A2R3ZAE5</accession>
<reference evidence="3" key="1">
    <citation type="submission" date="2018-03" db="EMBL/GenBank/DDBJ databases">
        <title>Gramella fulva sp. nov., isolated from a dry surface of tidal flat.</title>
        <authorList>
            <person name="Hwang S.H."/>
            <person name="Hwang W.M."/>
            <person name="Kang K."/>
            <person name="Ahn T.-Y."/>
        </authorList>
    </citation>
    <scope>NUCLEOTIDE SEQUENCE [LARGE SCALE GENOMIC DNA]</scope>
    <source>
        <strain evidence="3">SH35</strain>
    </source>
</reference>
<keyword evidence="3" id="KW-1185">Reference proteome</keyword>
<dbReference type="RefSeq" id="WP_107014024.1">
    <property type="nucleotide sequence ID" value="NZ_CP028136.1"/>
</dbReference>
<keyword evidence="1" id="KW-0472">Membrane</keyword>
<sequence>MLIFIFHAVLIAVLSWCYHTILKDFLLSKWFSFGWQHFGKYEGTWKEYIYKPVWGCQYCTSGQLALWLYIFIYWCNYDLYYHIMFIAFTIFITKVIFSWIESPQ</sequence>
<name>A0A2R3ZAE5_9FLAO</name>
<protein>
    <recommendedName>
        <fullName evidence="4">DUF1360 domain-containing protein</fullName>
    </recommendedName>
</protein>
<proteinExistence type="predicted"/>
<evidence type="ECO:0000256" key="1">
    <source>
        <dbReference type="SAM" id="Phobius"/>
    </source>
</evidence>
<organism evidence="2 3">
    <name type="scientific">Christiangramia fulva</name>
    <dbReference type="NCBI Taxonomy" id="2126553"/>
    <lineage>
        <taxon>Bacteria</taxon>
        <taxon>Pseudomonadati</taxon>
        <taxon>Bacteroidota</taxon>
        <taxon>Flavobacteriia</taxon>
        <taxon>Flavobacteriales</taxon>
        <taxon>Flavobacteriaceae</taxon>
        <taxon>Christiangramia</taxon>
    </lineage>
</organism>
<evidence type="ECO:0000313" key="2">
    <source>
        <dbReference type="EMBL" id="AVR47258.1"/>
    </source>
</evidence>
<dbReference type="Proteomes" id="UP000241507">
    <property type="component" value="Chromosome"/>
</dbReference>
<dbReference type="AlphaFoldDB" id="A0A2R3ZAE5"/>